<dbReference type="Pfam" id="PF00126">
    <property type="entry name" value="HTH_1"/>
    <property type="match status" value="1"/>
</dbReference>
<dbReference type="Gene3D" id="1.10.10.10">
    <property type="entry name" value="Winged helix-like DNA-binding domain superfamily/Winged helix DNA-binding domain"/>
    <property type="match status" value="1"/>
</dbReference>
<proteinExistence type="inferred from homology"/>
<reference evidence="6 7" key="1">
    <citation type="submission" date="2019-08" db="EMBL/GenBank/DDBJ databases">
        <authorList>
            <person name="Peeters C."/>
        </authorList>
    </citation>
    <scope>NUCLEOTIDE SEQUENCE [LARGE SCALE GENOMIC DNA]</scope>
    <source>
        <strain evidence="6 7">LMG 31114</strain>
    </source>
</reference>
<sequence>MASLAALCVPLRRIACVRSHSLYERFLMELRHLRYFVAVAEARSFRVAAERIHITQPAITRQIQDLEAEVGAALFERNSMGVTLTPAGAHVLKDVRGILDKLEDTVRSARKIGAGLAGSLRVGFVENVGWDGLVPDAFALFQQQAPELQLQLVPSNSPEQIQQIESDTLDGGFIYSFDPLPPSLRVLPLQNRRTALAIPRQWAWPTDVPVAASALNDTPFVAFPRHTYPAYYDHLIQQCQRAGLTLDIVQEVTTEAAILSLVSAGIGAAIVNASNKNRPPARVEFIDIDDLEIRLPLVFAYAPENRNPALARFLKLLDALRSESSPD</sequence>
<evidence type="ECO:0000313" key="7">
    <source>
        <dbReference type="Proteomes" id="UP000366945"/>
    </source>
</evidence>
<dbReference type="GO" id="GO:0032993">
    <property type="term" value="C:protein-DNA complex"/>
    <property type="evidence" value="ECO:0007669"/>
    <property type="project" value="TreeGrafter"/>
</dbReference>
<dbReference type="RefSeq" id="WP_306439722.1">
    <property type="nucleotide sequence ID" value="NZ_CABPSK010000002.1"/>
</dbReference>
<dbReference type="PRINTS" id="PR00039">
    <property type="entry name" value="HTHLYSR"/>
</dbReference>
<dbReference type="SUPFAM" id="SSF53850">
    <property type="entry name" value="Periplasmic binding protein-like II"/>
    <property type="match status" value="1"/>
</dbReference>
<evidence type="ECO:0000256" key="2">
    <source>
        <dbReference type="ARBA" id="ARBA00023015"/>
    </source>
</evidence>
<dbReference type="EMBL" id="CABPSK010000002">
    <property type="protein sequence ID" value="VVE16966.1"/>
    <property type="molecule type" value="Genomic_DNA"/>
</dbReference>
<evidence type="ECO:0000256" key="3">
    <source>
        <dbReference type="ARBA" id="ARBA00023125"/>
    </source>
</evidence>
<dbReference type="InterPro" id="IPR005119">
    <property type="entry name" value="LysR_subst-bd"/>
</dbReference>
<name>A0A5E4VZT2_9BURK</name>
<keyword evidence="2" id="KW-0805">Transcription regulation</keyword>
<evidence type="ECO:0000256" key="4">
    <source>
        <dbReference type="ARBA" id="ARBA00023163"/>
    </source>
</evidence>
<keyword evidence="3" id="KW-0238">DNA-binding</keyword>
<dbReference type="Proteomes" id="UP000366945">
    <property type="component" value="Unassembled WGS sequence"/>
</dbReference>
<dbReference type="GO" id="GO:0003677">
    <property type="term" value="F:DNA binding"/>
    <property type="evidence" value="ECO:0007669"/>
    <property type="project" value="UniProtKB-KW"/>
</dbReference>
<dbReference type="Gene3D" id="3.40.190.10">
    <property type="entry name" value="Periplasmic binding protein-like II"/>
    <property type="match status" value="2"/>
</dbReference>
<dbReference type="Pfam" id="PF03466">
    <property type="entry name" value="LysR_substrate"/>
    <property type="match status" value="1"/>
</dbReference>
<dbReference type="PANTHER" id="PTHR30346">
    <property type="entry name" value="TRANSCRIPTIONAL DUAL REGULATOR HCAR-RELATED"/>
    <property type="match status" value="1"/>
</dbReference>
<dbReference type="PANTHER" id="PTHR30346:SF17">
    <property type="entry name" value="LYSR FAMILY TRANSCRIPTIONAL REGULATOR"/>
    <property type="match status" value="1"/>
</dbReference>
<organism evidence="6 7">
    <name type="scientific">Pandoraea pneumonica</name>
    <dbReference type="NCBI Taxonomy" id="2508299"/>
    <lineage>
        <taxon>Bacteria</taxon>
        <taxon>Pseudomonadati</taxon>
        <taxon>Pseudomonadota</taxon>
        <taxon>Betaproteobacteria</taxon>
        <taxon>Burkholderiales</taxon>
        <taxon>Burkholderiaceae</taxon>
        <taxon>Pandoraea</taxon>
    </lineage>
</organism>
<feature type="domain" description="HTH lysR-type" evidence="5">
    <location>
        <begin position="28"/>
        <end position="85"/>
    </location>
</feature>
<dbReference type="AlphaFoldDB" id="A0A5E4VZT2"/>
<dbReference type="FunFam" id="1.10.10.10:FF:000001">
    <property type="entry name" value="LysR family transcriptional regulator"/>
    <property type="match status" value="1"/>
</dbReference>
<dbReference type="InterPro" id="IPR000847">
    <property type="entry name" value="LysR_HTH_N"/>
</dbReference>
<evidence type="ECO:0000259" key="5">
    <source>
        <dbReference type="PROSITE" id="PS50931"/>
    </source>
</evidence>
<keyword evidence="7" id="KW-1185">Reference proteome</keyword>
<comment type="similarity">
    <text evidence="1">Belongs to the LysR transcriptional regulatory family.</text>
</comment>
<dbReference type="SUPFAM" id="SSF46785">
    <property type="entry name" value="Winged helix' DNA-binding domain"/>
    <property type="match status" value="1"/>
</dbReference>
<dbReference type="GeneID" id="300404972"/>
<dbReference type="GO" id="GO:0003700">
    <property type="term" value="F:DNA-binding transcription factor activity"/>
    <property type="evidence" value="ECO:0007669"/>
    <property type="project" value="InterPro"/>
</dbReference>
<gene>
    <name evidence="6" type="ORF">PPN31114_02953</name>
</gene>
<dbReference type="PROSITE" id="PS50931">
    <property type="entry name" value="HTH_LYSR"/>
    <property type="match status" value="1"/>
</dbReference>
<accession>A0A5E4VZT2</accession>
<protein>
    <submittedName>
        <fullName evidence="6">LysR family transcriptional regulator</fullName>
    </submittedName>
</protein>
<keyword evidence="4" id="KW-0804">Transcription</keyword>
<evidence type="ECO:0000313" key="6">
    <source>
        <dbReference type="EMBL" id="VVE16966.1"/>
    </source>
</evidence>
<dbReference type="InterPro" id="IPR036388">
    <property type="entry name" value="WH-like_DNA-bd_sf"/>
</dbReference>
<evidence type="ECO:0000256" key="1">
    <source>
        <dbReference type="ARBA" id="ARBA00009437"/>
    </source>
</evidence>
<dbReference type="CDD" id="cd08414">
    <property type="entry name" value="PBP2_LTTR_aromatics_like"/>
    <property type="match status" value="1"/>
</dbReference>
<dbReference type="InterPro" id="IPR036390">
    <property type="entry name" value="WH_DNA-bd_sf"/>
</dbReference>